<dbReference type="InterPro" id="IPR050109">
    <property type="entry name" value="HTH-type_TetR-like_transc_reg"/>
</dbReference>
<gene>
    <name evidence="4" type="ORF">FCL54_17150</name>
</gene>
<feature type="domain" description="HTH tetR-type" evidence="3">
    <location>
        <begin position="21"/>
        <end position="81"/>
    </location>
</feature>
<keyword evidence="1 2" id="KW-0238">DNA-binding</keyword>
<evidence type="ECO:0000259" key="3">
    <source>
        <dbReference type="PROSITE" id="PS50977"/>
    </source>
</evidence>
<dbReference type="PROSITE" id="PS50977">
    <property type="entry name" value="HTH_TETR_2"/>
    <property type="match status" value="1"/>
</dbReference>
<evidence type="ECO:0000313" key="5">
    <source>
        <dbReference type="Proteomes" id="UP000308230"/>
    </source>
</evidence>
<protein>
    <submittedName>
        <fullName evidence="4">TetR/AcrR family transcriptional regulator</fullName>
    </submittedName>
</protein>
<dbReference type="PANTHER" id="PTHR30055">
    <property type="entry name" value="HTH-TYPE TRANSCRIPTIONAL REGULATOR RUTR"/>
    <property type="match status" value="1"/>
</dbReference>
<accession>A0A5R9EZ52</accession>
<dbReference type="InterPro" id="IPR036271">
    <property type="entry name" value="Tet_transcr_reg_TetR-rel_C_sf"/>
</dbReference>
<dbReference type="OrthoDB" id="9780824at2"/>
<keyword evidence="5" id="KW-1185">Reference proteome</keyword>
<proteinExistence type="predicted"/>
<dbReference type="PRINTS" id="PR00455">
    <property type="entry name" value="HTHTETR"/>
</dbReference>
<dbReference type="GO" id="GO:0003677">
    <property type="term" value="F:DNA binding"/>
    <property type="evidence" value="ECO:0007669"/>
    <property type="project" value="UniProtKB-UniRule"/>
</dbReference>
<dbReference type="Proteomes" id="UP000308230">
    <property type="component" value="Unassembled WGS sequence"/>
</dbReference>
<sequence length="220" mass="25644">MSQPDMIKELLLAQDQDGKLSEKQVKILEAAVEIFSEKGYAATSTSEIAKKAGVAEGTIFRHYKTKKDLLMSIVTPTLTKVLAPFMARDFVKKVFENDHNSFEDFIRLLIKNRYEFAKKNLPIIKIFLQEIAFHEEIREQYKAIFNEQVKKKFFAIIEHFQEKGEITDLPPTTVIRLSITTVIGHLFTRFIVLPNQDWDDEAEIERTIEYIMKGLRKDER</sequence>
<dbReference type="SUPFAM" id="SSF48498">
    <property type="entry name" value="Tetracyclin repressor-like, C-terminal domain"/>
    <property type="match status" value="1"/>
</dbReference>
<dbReference type="RefSeq" id="WP_138128094.1">
    <property type="nucleotide sequence ID" value="NZ_SWLG01000013.1"/>
</dbReference>
<dbReference type="InterPro" id="IPR001647">
    <property type="entry name" value="HTH_TetR"/>
</dbReference>
<comment type="caution">
    <text evidence="4">The sequence shown here is derived from an EMBL/GenBank/DDBJ whole genome shotgun (WGS) entry which is preliminary data.</text>
</comment>
<organism evidence="4 5">
    <name type="scientific">Exobacillus caeni</name>
    <dbReference type="NCBI Taxonomy" id="2574798"/>
    <lineage>
        <taxon>Bacteria</taxon>
        <taxon>Bacillati</taxon>
        <taxon>Bacillota</taxon>
        <taxon>Bacilli</taxon>
        <taxon>Bacillales</taxon>
        <taxon>Guptibacillaceae</taxon>
        <taxon>Exobacillus</taxon>
    </lineage>
</organism>
<name>A0A5R9EZ52_9BACL</name>
<dbReference type="Pfam" id="PF00440">
    <property type="entry name" value="TetR_N"/>
    <property type="match status" value="1"/>
</dbReference>
<dbReference type="Gene3D" id="1.10.357.10">
    <property type="entry name" value="Tetracycline Repressor, domain 2"/>
    <property type="match status" value="1"/>
</dbReference>
<feature type="DNA-binding region" description="H-T-H motif" evidence="2">
    <location>
        <begin position="44"/>
        <end position="63"/>
    </location>
</feature>
<dbReference type="InterPro" id="IPR009057">
    <property type="entry name" value="Homeodomain-like_sf"/>
</dbReference>
<dbReference type="EMBL" id="SWLG01000013">
    <property type="protein sequence ID" value="TLS36111.1"/>
    <property type="molecule type" value="Genomic_DNA"/>
</dbReference>
<dbReference type="GO" id="GO:0006355">
    <property type="term" value="P:regulation of DNA-templated transcription"/>
    <property type="evidence" value="ECO:0007669"/>
    <property type="project" value="UniProtKB-ARBA"/>
</dbReference>
<evidence type="ECO:0000313" key="4">
    <source>
        <dbReference type="EMBL" id="TLS36111.1"/>
    </source>
</evidence>
<dbReference type="AlphaFoldDB" id="A0A5R9EZ52"/>
<dbReference type="SUPFAM" id="SSF46689">
    <property type="entry name" value="Homeodomain-like"/>
    <property type="match status" value="1"/>
</dbReference>
<dbReference type="PANTHER" id="PTHR30055:SF222">
    <property type="entry name" value="REGULATORY PROTEIN"/>
    <property type="match status" value="1"/>
</dbReference>
<evidence type="ECO:0000256" key="2">
    <source>
        <dbReference type="PROSITE-ProRule" id="PRU00335"/>
    </source>
</evidence>
<reference evidence="4 5" key="1">
    <citation type="submission" date="2019-04" db="EMBL/GenBank/DDBJ databases">
        <title>Bacillus caeni sp. nov., a bacterium isolated from mangrove sediment.</title>
        <authorList>
            <person name="Huang H."/>
            <person name="Mo K."/>
            <person name="Hu Y."/>
        </authorList>
    </citation>
    <scope>NUCLEOTIDE SEQUENCE [LARGE SCALE GENOMIC DNA]</scope>
    <source>
        <strain evidence="4 5">HB172195</strain>
    </source>
</reference>
<evidence type="ECO:0000256" key="1">
    <source>
        <dbReference type="ARBA" id="ARBA00023125"/>
    </source>
</evidence>